<comment type="caution">
    <text evidence="13">The sequence shown here is derived from an EMBL/GenBank/DDBJ whole genome shotgun (WGS) entry which is preliminary data.</text>
</comment>
<protein>
    <recommendedName>
        <fullName evidence="10">Regulator of SigK</fullName>
    </recommendedName>
    <alternativeName>
        <fullName evidence="9">Sigma-K anti-sigma factor RskA</fullName>
    </alternativeName>
</protein>
<keyword evidence="5" id="KW-1133">Transmembrane helix</keyword>
<accession>A0A4R1CEB2</accession>
<evidence type="ECO:0000256" key="4">
    <source>
        <dbReference type="ARBA" id="ARBA00022692"/>
    </source>
</evidence>
<evidence type="ECO:0000256" key="5">
    <source>
        <dbReference type="ARBA" id="ARBA00022989"/>
    </source>
</evidence>
<evidence type="ECO:0000313" key="14">
    <source>
        <dbReference type="Proteomes" id="UP000295453"/>
    </source>
</evidence>
<evidence type="ECO:0000256" key="10">
    <source>
        <dbReference type="ARBA" id="ARBA00030803"/>
    </source>
</evidence>
<dbReference type="GO" id="GO:0005886">
    <property type="term" value="C:plasma membrane"/>
    <property type="evidence" value="ECO:0007669"/>
    <property type="project" value="UniProtKB-SubCell"/>
</dbReference>
<dbReference type="OrthoDB" id="153510at2"/>
<evidence type="ECO:0000256" key="3">
    <source>
        <dbReference type="ARBA" id="ARBA00022475"/>
    </source>
</evidence>
<keyword evidence="7" id="KW-0472">Membrane</keyword>
<evidence type="ECO:0000256" key="1">
    <source>
        <dbReference type="ARBA" id="ARBA00004167"/>
    </source>
</evidence>
<dbReference type="Pfam" id="PF13490">
    <property type="entry name" value="zf-HC2"/>
    <property type="match status" value="1"/>
</dbReference>
<dbReference type="Gene3D" id="1.10.10.1320">
    <property type="entry name" value="Anti-sigma factor, zinc-finger domain"/>
    <property type="match status" value="1"/>
</dbReference>
<gene>
    <name evidence="13" type="ORF">EPD65_06605</name>
</gene>
<dbReference type="InterPro" id="IPR027383">
    <property type="entry name" value="Znf_put"/>
</dbReference>
<feature type="domain" description="Putative zinc-finger" evidence="12">
    <location>
        <begin position="3"/>
        <end position="35"/>
    </location>
</feature>
<proteinExistence type="predicted"/>
<dbReference type="GO" id="GO:0016989">
    <property type="term" value="F:sigma factor antagonist activity"/>
    <property type="evidence" value="ECO:0007669"/>
    <property type="project" value="TreeGrafter"/>
</dbReference>
<evidence type="ECO:0000256" key="7">
    <source>
        <dbReference type="ARBA" id="ARBA00023136"/>
    </source>
</evidence>
<dbReference type="AlphaFoldDB" id="A0A4R1CEB2"/>
<reference evidence="13 14" key="1">
    <citation type="submission" date="2019-03" db="EMBL/GenBank/DDBJ databases">
        <authorList>
            <person name="Kim M.K.M."/>
        </authorList>
    </citation>
    <scope>NUCLEOTIDE SEQUENCE [LARGE SCALE GENOMIC DNA]</scope>
    <source>
        <strain evidence="13 14">18JY15-6</strain>
    </source>
</reference>
<dbReference type="InterPro" id="IPR018764">
    <property type="entry name" value="RskA_C"/>
</dbReference>
<keyword evidence="8" id="KW-0804">Transcription</keyword>
<dbReference type="EMBL" id="SJZJ01000008">
    <property type="protein sequence ID" value="TCJ29389.1"/>
    <property type="molecule type" value="Genomic_DNA"/>
</dbReference>
<name>A0A4R1CEB2_9ACTN</name>
<dbReference type="InterPro" id="IPR041916">
    <property type="entry name" value="Anti_sigma_zinc_sf"/>
</dbReference>
<keyword evidence="6" id="KW-0805">Transcription regulation</keyword>
<evidence type="ECO:0000256" key="2">
    <source>
        <dbReference type="ARBA" id="ARBA00004236"/>
    </source>
</evidence>
<comment type="subcellular location">
    <subcellularLocation>
        <location evidence="2">Cell membrane</location>
    </subcellularLocation>
    <subcellularLocation>
        <location evidence="1">Membrane</location>
        <topology evidence="1">Single-pass membrane protein</topology>
    </subcellularLocation>
</comment>
<dbReference type="RefSeq" id="WP_131582423.1">
    <property type="nucleotide sequence ID" value="NZ_SJZJ01000008.1"/>
</dbReference>
<dbReference type="Proteomes" id="UP000295453">
    <property type="component" value="Unassembled WGS sequence"/>
</dbReference>
<keyword evidence="4" id="KW-0812">Transmembrane</keyword>
<evidence type="ECO:0000256" key="9">
    <source>
        <dbReference type="ARBA" id="ARBA00029829"/>
    </source>
</evidence>
<keyword evidence="3" id="KW-1003">Cell membrane</keyword>
<evidence type="ECO:0000313" key="13">
    <source>
        <dbReference type="EMBL" id="TCJ29389.1"/>
    </source>
</evidence>
<dbReference type="PANTHER" id="PTHR37461">
    <property type="entry name" value="ANTI-SIGMA-K FACTOR RSKA"/>
    <property type="match status" value="1"/>
</dbReference>
<evidence type="ECO:0000259" key="12">
    <source>
        <dbReference type="Pfam" id="PF13490"/>
    </source>
</evidence>
<dbReference type="Pfam" id="PF10099">
    <property type="entry name" value="RskA_C"/>
    <property type="match status" value="1"/>
</dbReference>
<keyword evidence="14" id="KW-1185">Reference proteome</keyword>
<organism evidence="13 14">
    <name type="scientific">Nocardioides jejuensis</name>
    <dbReference type="NCBI Taxonomy" id="2502782"/>
    <lineage>
        <taxon>Bacteria</taxon>
        <taxon>Bacillati</taxon>
        <taxon>Actinomycetota</taxon>
        <taxon>Actinomycetes</taxon>
        <taxon>Propionibacteriales</taxon>
        <taxon>Nocardioidaceae</taxon>
        <taxon>Nocardioides</taxon>
    </lineage>
</organism>
<dbReference type="PANTHER" id="PTHR37461:SF1">
    <property type="entry name" value="ANTI-SIGMA-K FACTOR RSKA"/>
    <property type="match status" value="1"/>
</dbReference>
<feature type="domain" description="Anti-sigma K factor RskA C-terminal" evidence="11">
    <location>
        <begin position="95"/>
        <end position="224"/>
    </location>
</feature>
<dbReference type="InterPro" id="IPR051474">
    <property type="entry name" value="Anti-sigma-K/W_factor"/>
</dbReference>
<dbReference type="GO" id="GO:0006417">
    <property type="term" value="P:regulation of translation"/>
    <property type="evidence" value="ECO:0007669"/>
    <property type="project" value="TreeGrafter"/>
</dbReference>
<evidence type="ECO:0000256" key="8">
    <source>
        <dbReference type="ARBA" id="ARBA00023163"/>
    </source>
</evidence>
<sequence length="233" mass="24208">MSDIHALSGAYAIDALDEHERAQFERHLAECADCRAEVDSLRGAAASLAETTEVAPPPQLRTDVLSAIKTVRPLPPLPRQGHGRNAGRGRRFRGLLVAAAAVAAVGTGAVVTQPWSDDQSPVDQVITAADADHASTKLDGGTLTVYRSEKLGKAALVAEDLPKVSAGKVYELWLQVDGAMVPAGLLEGSGDKEVLLTGDAAKATAAGITIEPDGGSKQPTTTPIALFDLTQDT</sequence>
<evidence type="ECO:0000259" key="11">
    <source>
        <dbReference type="Pfam" id="PF10099"/>
    </source>
</evidence>
<evidence type="ECO:0000256" key="6">
    <source>
        <dbReference type="ARBA" id="ARBA00023015"/>
    </source>
</evidence>